<dbReference type="Proteomes" id="UP000595437">
    <property type="component" value="Chromosome 5"/>
</dbReference>
<keyword evidence="2" id="KW-1133">Transmembrane helix</keyword>
<feature type="transmembrane region" description="Helical" evidence="2">
    <location>
        <begin position="63"/>
        <end position="87"/>
    </location>
</feature>
<dbReference type="AlphaFoldDB" id="A0A7T8KFN8"/>
<sequence length="192" mass="21620">MTTPVIIGCSAPSRRSSYDVSDSHYEARPVSGRDSLGAGDSELEKLRRERISSLFLIERYKLYITYAVVFGLSGIVFAVCMGAWKIMEREPSLREMRSRMLETPEEGPRICSSAYPSLHERDKPETLVGKRLHLSPFIAAGRLDEATEAARVTSIMQTEVSYSGFLTVNQTTGANLFFWFFVAKETRESQMT</sequence>
<evidence type="ECO:0000313" key="4">
    <source>
        <dbReference type="Proteomes" id="UP000595437"/>
    </source>
</evidence>
<dbReference type="EMBL" id="CP045894">
    <property type="protein sequence ID" value="QQP54893.1"/>
    <property type="molecule type" value="Genomic_DNA"/>
</dbReference>
<evidence type="ECO:0000256" key="1">
    <source>
        <dbReference type="SAM" id="MobiDB-lite"/>
    </source>
</evidence>
<accession>A0A7T8KFN8</accession>
<dbReference type="OrthoDB" id="443318at2759"/>
<keyword evidence="3" id="KW-0121">Carboxypeptidase</keyword>
<feature type="non-terminal residue" evidence="3">
    <location>
        <position position="192"/>
    </location>
</feature>
<keyword evidence="2" id="KW-0812">Transmembrane</keyword>
<evidence type="ECO:0000256" key="2">
    <source>
        <dbReference type="SAM" id="Phobius"/>
    </source>
</evidence>
<protein>
    <submittedName>
        <fullName evidence="3">Putative serine carboxypeptidase CPVL</fullName>
    </submittedName>
</protein>
<keyword evidence="3" id="KW-0645">Protease</keyword>
<keyword evidence="2" id="KW-0472">Membrane</keyword>
<feature type="region of interest" description="Disordered" evidence="1">
    <location>
        <begin position="13"/>
        <end position="38"/>
    </location>
</feature>
<keyword evidence="4" id="KW-1185">Reference proteome</keyword>
<evidence type="ECO:0000313" key="3">
    <source>
        <dbReference type="EMBL" id="QQP54893.1"/>
    </source>
</evidence>
<organism evidence="3 4">
    <name type="scientific">Caligus rogercresseyi</name>
    <name type="common">Sea louse</name>
    <dbReference type="NCBI Taxonomy" id="217165"/>
    <lineage>
        <taxon>Eukaryota</taxon>
        <taxon>Metazoa</taxon>
        <taxon>Ecdysozoa</taxon>
        <taxon>Arthropoda</taxon>
        <taxon>Crustacea</taxon>
        <taxon>Multicrustacea</taxon>
        <taxon>Hexanauplia</taxon>
        <taxon>Copepoda</taxon>
        <taxon>Siphonostomatoida</taxon>
        <taxon>Caligidae</taxon>
        <taxon>Caligus</taxon>
    </lineage>
</organism>
<reference evidence="4" key="1">
    <citation type="submission" date="2021-01" db="EMBL/GenBank/DDBJ databases">
        <title>Caligus Genome Assembly.</title>
        <authorList>
            <person name="Gallardo-Escarate C."/>
        </authorList>
    </citation>
    <scope>NUCLEOTIDE SEQUENCE [LARGE SCALE GENOMIC DNA]</scope>
</reference>
<gene>
    <name evidence="3" type="ORF">FKW44_007878</name>
</gene>
<dbReference type="GO" id="GO:0004180">
    <property type="term" value="F:carboxypeptidase activity"/>
    <property type="evidence" value="ECO:0007669"/>
    <property type="project" value="UniProtKB-KW"/>
</dbReference>
<name>A0A7T8KFN8_CALRO</name>
<proteinExistence type="predicted"/>
<keyword evidence="3" id="KW-0378">Hydrolase</keyword>